<protein>
    <recommendedName>
        <fullName evidence="5">Lectin</fullName>
    </recommendedName>
</protein>
<reference evidence="4" key="1">
    <citation type="journal article" date="2020" name="MBio">
        <title>Horizontal gene transfer to a defensive symbiont with a reduced genome amongst a multipartite beetle microbiome.</title>
        <authorList>
            <person name="Waterworth S.C."/>
            <person name="Florez L.V."/>
            <person name="Rees E.R."/>
            <person name="Hertweck C."/>
            <person name="Kaltenpoth M."/>
            <person name="Kwan J.C."/>
        </authorList>
    </citation>
    <scope>NUCLEOTIDE SEQUENCE [LARGE SCALE GENOMIC DNA]</scope>
</reference>
<evidence type="ECO:0000313" key="3">
    <source>
        <dbReference type="EMBL" id="KAF1015149.1"/>
    </source>
</evidence>
<gene>
    <name evidence="3" type="ORF">GAK31_02639</name>
</gene>
<evidence type="ECO:0000256" key="1">
    <source>
        <dbReference type="SAM" id="MobiDB-lite"/>
    </source>
</evidence>
<keyword evidence="2" id="KW-0732">Signal</keyword>
<feature type="chain" id="PRO_5030809875" description="Lectin" evidence="2">
    <location>
        <begin position="22"/>
        <end position="209"/>
    </location>
</feature>
<dbReference type="Proteomes" id="UP000487117">
    <property type="component" value="Unassembled WGS sequence"/>
</dbReference>
<comment type="caution">
    <text evidence="3">The sequence shown here is derived from an EMBL/GenBank/DDBJ whole genome shotgun (WGS) entry which is preliminary data.</text>
</comment>
<evidence type="ECO:0000313" key="4">
    <source>
        <dbReference type="Proteomes" id="UP000487117"/>
    </source>
</evidence>
<accession>A0A7V8FGP2</accession>
<dbReference type="EMBL" id="WNDS01000003">
    <property type="protein sequence ID" value="KAF1015149.1"/>
    <property type="molecule type" value="Genomic_DNA"/>
</dbReference>
<evidence type="ECO:0008006" key="5">
    <source>
        <dbReference type="Google" id="ProtNLM"/>
    </source>
</evidence>
<name>A0A7V8FGP2_STEMA</name>
<dbReference type="AlphaFoldDB" id="A0A7V8FGP2"/>
<feature type="region of interest" description="Disordered" evidence="1">
    <location>
        <begin position="22"/>
        <end position="73"/>
    </location>
</feature>
<evidence type="ECO:0000256" key="2">
    <source>
        <dbReference type="SAM" id="SignalP"/>
    </source>
</evidence>
<sequence length="209" mass="21766">MKTLPIAGLLLLPLAACSRTAETSAPADPATRAEPSAAGPARDAGVPGDADPVTGSPAEPRTDSPARMDGFGPLAFGTGVDKVRTLWAKPLVGEVPDDSCHYLRPEGDAAEGPFLMIEGKTFVCYDIRGPGVTAPGGGEVGMTLGELQTHYPDRGDVGPDKYDDKIQHLRVRPAKEGGTVIDFTLGADGKVQAWRVGQTPQLDYVEGCG</sequence>
<proteinExistence type="predicted"/>
<feature type="signal peptide" evidence="2">
    <location>
        <begin position="1"/>
        <end position="21"/>
    </location>
</feature>
<organism evidence="3 4">
    <name type="scientific">Stenotrophomonas maltophilia</name>
    <name type="common">Pseudomonas maltophilia</name>
    <name type="synonym">Xanthomonas maltophilia</name>
    <dbReference type="NCBI Taxonomy" id="40324"/>
    <lineage>
        <taxon>Bacteria</taxon>
        <taxon>Pseudomonadati</taxon>
        <taxon>Pseudomonadota</taxon>
        <taxon>Gammaproteobacteria</taxon>
        <taxon>Lysobacterales</taxon>
        <taxon>Lysobacteraceae</taxon>
        <taxon>Stenotrophomonas</taxon>
        <taxon>Stenotrophomonas maltophilia group</taxon>
    </lineage>
</organism>